<dbReference type="Pfam" id="PF20628">
    <property type="entry name" value="Dyp_perox_C"/>
    <property type="match status" value="1"/>
</dbReference>
<evidence type="ECO:0000256" key="5">
    <source>
        <dbReference type="ARBA" id="ARBA00022729"/>
    </source>
</evidence>
<evidence type="ECO:0000259" key="15">
    <source>
        <dbReference type="Pfam" id="PF20628"/>
    </source>
</evidence>
<dbReference type="PANTHER" id="PTHR30521:SF4">
    <property type="entry name" value="DEFERROCHELATASE"/>
    <property type="match status" value="1"/>
</dbReference>
<dbReference type="InterPro" id="IPR048327">
    <property type="entry name" value="Dyp_perox_N"/>
</dbReference>
<dbReference type="PANTHER" id="PTHR30521">
    <property type="entry name" value="DEFERROCHELATASE/PEROXIDASE"/>
    <property type="match status" value="1"/>
</dbReference>
<keyword evidence="2 13" id="KW-0575">Peroxidase</keyword>
<keyword evidence="4 13" id="KW-0479">Metal-binding</keyword>
<evidence type="ECO:0000256" key="10">
    <source>
        <dbReference type="ARBA" id="ARBA00033771"/>
    </source>
</evidence>
<feature type="domain" description="Dyp-type peroxidase N-terminal" evidence="14">
    <location>
        <begin position="44"/>
        <end position="196"/>
    </location>
</feature>
<comment type="function">
    <text evidence="13">Involved in the recovery of exogenous heme iron. Extracts iron from heme while preserving the protoporphyrin ring intact.</text>
</comment>
<evidence type="ECO:0000313" key="16">
    <source>
        <dbReference type="EMBL" id="GAA1841644.1"/>
    </source>
</evidence>
<keyword evidence="17" id="KW-1185">Reference proteome</keyword>
<dbReference type="PROSITE" id="PS51318">
    <property type="entry name" value="TAT"/>
    <property type="match status" value="1"/>
</dbReference>
<dbReference type="InterPro" id="IPR006313">
    <property type="entry name" value="EfeB/EfeN"/>
</dbReference>
<dbReference type="InterPro" id="IPR006314">
    <property type="entry name" value="Dyp_peroxidase"/>
</dbReference>
<sequence length="401" mass="42135">MELSRRRLFGGLGLAGGAALVAGACGAPAAAPPAATVPFRGPHQAGIATDAQDRLAFAAYDVTTTDRAQLAAMLRTWSAAAEAMTAGAPVPGDSTGLQTPPADTGEAAGLGPARLTVTIGYGPSLFDGRFGLASRRPAALDPLPALPGEILDPARTGGDLCIQACSDDPVVAFHVVRNLARLGRGTVVTRWTQLGFGRTSSTGAGQETPRNLMGFKDGTRNLRSDDGAGFDQHVWVGGEEPQAWMRGGSYLVARRIRMFLETWDRDRLDDQQNVFGRVKGSGAPLTGKAEFDAPDFTAAGPTGTIIPDDAHMRLAAPENNGGLRILRRGYSFTDGTDPQTGDLDAGLFFVSYQNDPARFVTLQRKLGRSDALNEYIRHVGSGLFAVPAGLQGTAQWGDGLF</sequence>
<dbReference type="PROSITE" id="PS51257">
    <property type="entry name" value="PROKAR_LIPOPROTEIN"/>
    <property type="match status" value="1"/>
</dbReference>
<dbReference type="Pfam" id="PF04261">
    <property type="entry name" value="Dyp_perox_N"/>
    <property type="match status" value="1"/>
</dbReference>
<comment type="similarity">
    <text evidence="9 13">Belongs to the DyP-type peroxidase family.</text>
</comment>
<dbReference type="EC" id="1.11.1.-" evidence="13"/>
<evidence type="ECO:0000256" key="4">
    <source>
        <dbReference type="ARBA" id="ARBA00022723"/>
    </source>
</evidence>
<dbReference type="NCBIfam" id="TIGR01413">
    <property type="entry name" value="Dyp_perox_fam"/>
    <property type="match status" value="1"/>
</dbReference>
<evidence type="ECO:0000256" key="7">
    <source>
        <dbReference type="ARBA" id="ARBA00023004"/>
    </source>
</evidence>
<evidence type="ECO:0000256" key="6">
    <source>
        <dbReference type="ARBA" id="ARBA00023002"/>
    </source>
</evidence>
<evidence type="ECO:0000259" key="14">
    <source>
        <dbReference type="Pfam" id="PF04261"/>
    </source>
</evidence>
<evidence type="ECO:0000256" key="1">
    <source>
        <dbReference type="ARBA" id="ARBA00004196"/>
    </source>
</evidence>
<dbReference type="Proteomes" id="UP001500449">
    <property type="component" value="Unassembled WGS sequence"/>
</dbReference>
<keyword evidence="5 13" id="KW-0732">Signal</keyword>
<dbReference type="InterPro" id="IPR048328">
    <property type="entry name" value="Dyp_perox_C"/>
</dbReference>
<dbReference type="PROSITE" id="PS51404">
    <property type="entry name" value="DYP_PEROXIDASE"/>
    <property type="match status" value="1"/>
</dbReference>
<evidence type="ECO:0000313" key="17">
    <source>
        <dbReference type="Proteomes" id="UP001500449"/>
    </source>
</evidence>
<dbReference type="SUPFAM" id="SSF54909">
    <property type="entry name" value="Dimeric alpha+beta barrel"/>
    <property type="match status" value="1"/>
</dbReference>
<feature type="chain" id="PRO_5044972236" description="Deferrochelatase" evidence="13">
    <location>
        <begin position="30"/>
        <end position="401"/>
    </location>
</feature>
<dbReference type="NCBIfam" id="TIGR01412">
    <property type="entry name" value="tat_substr_1"/>
    <property type="match status" value="1"/>
</dbReference>
<keyword evidence="6 13" id="KW-0560">Oxidoreductase</keyword>
<comment type="cofactor">
    <cofactor evidence="13">
        <name>heme b</name>
        <dbReference type="ChEBI" id="CHEBI:60344"/>
    </cofactor>
    <text evidence="13">Binds 1 heme b (iron(II)-protoporphyrin IX) group non-covalently per subunit.</text>
</comment>
<protein>
    <recommendedName>
        <fullName evidence="10 13">Deferrochelatase</fullName>
        <ecNumber evidence="13">1.11.1.-</ecNumber>
    </recommendedName>
    <alternativeName>
        <fullName evidence="11 13">Peroxidase EfeB</fullName>
    </alternativeName>
</protein>
<dbReference type="InterPro" id="IPR006311">
    <property type="entry name" value="TAT_signal"/>
</dbReference>
<dbReference type="InterPro" id="IPR011008">
    <property type="entry name" value="Dimeric_a/b-barrel"/>
</dbReference>
<evidence type="ECO:0000256" key="8">
    <source>
        <dbReference type="ARBA" id="ARBA00023239"/>
    </source>
</evidence>
<evidence type="ECO:0000256" key="9">
    <source>
        <dbReference type="ARBA" id="ARBA00025737"/>
    </source>
</evidence>
<keyword evidence="7 13" id="KW-0408">Iron</keyword>
<feature type="domain" description="Dyp-type peroxidase C-terminal" evidence="15">
    <location>
        <begin position="208"/>
        <end position="389"/>
    </location>
</feature>
<feature type="signal peptide" evidence="13">
    <location>
        <begin position="1"/>
        <end position="29"/>
    </location>
</feature>
<keyword evidence="8" id="KW-0456">Lyase</keyword>
<evidence type="ECO:0000256" key="2">
    <source>
        <dbReference type="ARBA" id="ARBA00022559"/>
    </source>
</evidence>
<name>A0ABN2MYN9_9PSEU</name>
<organism evidence="16 17">
    <name type="scientific">Pseudonocardia ailaonensis</name>
    <dbReference type="NCBI Taxonomy" id="367279"/>
    <lineage>
        <taxon>Bacteria</taxon>
        <taxon>Bacillati</taxon>
        <taxon>Actinomycetota</taxon>
        <taxon>Actinomycetes</taxon>
        <taxon>Pseudonocardiales</taxon>
        <taxon>Pseudonocardiaceae</taxon>
        <taxon>Pseudonocardia</taxon>
    </lineage>
</organism>
<evidence type="ECO:0000256" key="3">
    <source>
        <dbReference type="ARBA" id="ARBA00022617"/>
    </source>
</evidence>
<proteinExistence type="inferred from homology"/>
<evidence type="ECO:0000256" key="13">
    <source>
        <dbReference type="RuleBase" id="RU365017"/>
    </source>
</evidence>
<gene>
    <name evidence="16" type="primary">efeB_2</name>
    <name evidence="16" type="ORF">GCM10009836_21300</name>
</gene>
<comment type="subcellular location">
    <subcellularLocation>
        <location evidence="1">Cell envelope</location>
    </subcellularLocation>
</comment>
<evidence type="ECO:0000256" key="11">
    <source>
        <dbReference type="ARBA" id="ARBA00033775"/>
    </source>
</evidence>
<evidence type="ECO:0000256" key="12">
    <source>
        <dbReference type="ARBA" id="ARBA00048856"/>
    </source>
</evidence>
<dbReference type="EMBL" id="BAAAQK010000005">
    <property type="protein sequence ID" value="GAA1841644.1"/>
    <property type="molecule type" value="Genomic_DNA"/>
</dbReference>
<dbReference type="RefSeq" id="WP_344415043.1">
    <property type="nucleotide sequence ID" value="NZ_BAAAQK010000005.1"/>
</dbReference>
<keyword evidence="3 13" id="KW-0349">Heme</keyword>
<comment type="caution">
    <text evidence="16">The sequence shown here is derived from an EMBL/GenBank/DDBJ whole genome shotgun (WGS) entry which is preliminary data.</text>
</comment>
<comment type="catalytic activity">
    <reaction evidence="12">
        <text>heme b + 2 H(+) = protoporphyrin IX + Fe(2+)</text>
        <dbReference type="Rhea" id="RHEA:22584"/>
        <dbReference type="ChEBI" id="CHEBI:15378"/>
        <dbReference type="ChEBI" id="CHEBI:29033"/>
        <dbReference type="ChEBI" id="CHEBI:57306"/>
        <dbReference type="ChEBI" id="CHEBI:60344"/>
        <dbReference type="EC" id="4.98.1.1"/>
    </reaction>
    <physiologicalReaction direction="left-to-right" evidence="12">
        <dbReference type="Rhea" id="RHEA:22585"/>
    </physiologicalReaction>
</comment>
<reference evidence="16 17" key="1">
    <citation type="journal article" date="2019" name="Int. J. Syst. Evol. Microbiol.">
        <title>The Global Catalogue of Microorganisms (GCM) 10K type strain sequencing project: providing services to taxonomists for standard genome sequencing and annotation.</title>
        <authorList>
            <consortium name="The Broad Institute Genomics Platform"/>
            <consortium name="The Broad Institute Genome Sequencing Center for Infectious Disease"/>
            <person name="Wu L."/>
            <person name="Ma J."/>
        </authorList>
    </citation>
    <scope>NUCLEOTIDE SEQUENCE [LARGE SCALE GENOMIC DNA]</scope>
    <source>
        <strain evidence="16 17">JCM 16009</strain>
    </source>
</reference>
<accession>A0ABN2MYN9</accession>